<gene>
    <name evidence="2" type="ORF">VTK73DRAFT_8265</name>
</gene>
<evidence type="ECO:0000313" key="3">
    <source>
        <dbReference type="Proteomes" id="UP001586593"/>
    </source>
</evidence>
<dbReference type="EMBL" id="JAZHXJ010000589">
    <property type="protein sequence ID" value="KAL1856479.1"/>
    <property type="molecule type" value="Genomic_DNA"/>
</dbReference>
<accession>A0ABR3W992</accession>
<dbReference type="Proteomes" id="UP001586593">
    <property type="component" value="Unassembled WGS sequence"/>
</dbReference>
<dbReference type="PANTHER" id="PTHR38117:SF1">
    <property type="entry name" value="DUF3074 DOMAIN-CONTAINING PROTEIN"/>
    <property type="match status" value="1"/>
</dbReference>
<dbReference type="PANTHER" id="PTHR38117">
    <property type="entry name" value="NACHT AND WD40 DOMAIN PROTEIN"/>
    <property type="match status" value="1"/>
</dbReference>
<comment type="caution">
    <text evidence="2">The sequence shown here is derived from an EMBL/GenBank/DDBJ whole genome shotgun (WGS) entry which is preliminary data.</text>
</comment>
<evidence type="ECO:0000313" key="2">
    <source>
        <dbReference type="EMBL" id="KAL1856479.1"/>
    </source>
</evidence>
<name>A0ABR3W992_9PEZI</name>
<keyword evidence="3" id="KW-1185">Reference proteome</keyword>
<reference evidence="2 3" key="1">
    <citation type="journal article" date="2024" name="Commun. Biol.">
        <title>Comparative genomic analysis of thermophilic fungi reveals convergent evolutionary adaptations and gene losses.</title>
        <authorList>
            <person name="Steindorff A.S."/>
            <person name="Aguilar-Pontes M.V."/>
            <person name="Robinson A.J."/>
            <person name="Andreopoulos B."/>
            <person name="LaButti K."/>
            <person name="Kuo A."/>
            <person name="Mondo S."/>
            <person name="Riley R."/>
            <person name="Otillar R."/>
            <person name="Haridas S."/>
            <person name="Lipzen A."/>
            <person name="Grimwood J."/>
            <person name="Schmutz J."/>
            <person name="Clum A."/>
            <person name="Reid I.D."/>
            <person name="Moisan M.C."/>
            <person name="Butler G."/>
            <person name="Nguyen T.T.M."/>
            <person name="Dewar K."/>
            <person name="Conant G."/>
            <person name="Drula E."/>
            <person name="Henrissat B."/>
            <person name="Hansel C."/>
            <person name="Singer S."/>
            <person name="Hutchinson M.I."/>
            <person name="de Vries R.P."/>
            <person name="Natvig D.O."/>
            <person name="Powell A.J."/>
            <person name="Tsang A."/>
            <person name="Grigoriev I.V."/>
        </authorList>
    </citation>
    <scope>NUCLEOTIDE SEQUENCE [LARGE SCALE GENOMIC DNA]</scope>
    <source>
        <strain evidence="2 3">ATCC 24622</strain>
    </source>
</reference>
<dbReference type="Pfam" id="PF23155">
    <property type="entry name" value="DUF7053"/>
    <property type="match status" value="1"/>
</dbReference>
<sequence length="177" mass="19263">MSSFLTGTAHLLHTSPIPKGVLIEEAIAKLHDHEFLIRCDTHMSKFEPLKAEDGESTKDSGLPEGIEPLGPTSFYSVTDIVHTLPAGLWDSNVVSTWELTSLANGTFVRIRSPLSVVLDTIWSIRGGADGSLELVQDVTIRSPRLLVPVVKSQCANDWKPIHANTIAGITKKEPKTT</sequence>
<evidence type="ECO:0000259" key="1">
    <source>
        <dbReference type="Pfam" id="PF23155"/>
    </source>
</evidence>
<dbReference type="InterPro" id="IPR055481">
    <property type="entry name" value="DUF7053"/>
</dbReference>
<protein>
    <recommendedName>
        <fullName evidence="1">DUF7053 domain-containing protein</fullName>
    </recommendedName>
</protein>
<organism evidence="2 3">
    <name type="scientific">Phialemonium thermophilum</name>
    <dbReference type="NCBI Taxonomy" id="223376"/>
    <lineage>
        <taxon>Eukaryota</taxon>
        <taxon>Fungi</taxon>
        <taxon>Dikarya</taxon>
        <taxon>Ascomycota</taxon>
        <taxon>Pezizomycotina</taxon>
        <taxon>Sordariomycetes</taxon>
        <taxon>Sordariomycetidae</taxon>
        <taxon>Cephalothecales</taxon>
        <taxon>Cephalothecaceae</taxon>
        <taxon>Phialemonium</taxon>
    </lineage>
</organism>
<feature type="domain" description="DUF7053" evidence="1">
    <location>
        <begin position="9"/>
        <end position="165"/>
    </location>
</feature>
<proteinExistence type="predicted"/>